<dbReference type="Proteomes" id="UP000297741">
    <property type="component" value="Unassembled WGS sequence"/>
</dbReference>
<evidence type="ECO:0000256" key="2">
    <source>
        <dbReference type="ARBA" id="ARBA00022801"/>
    </source>
</evidence>
<feature type="region of interest" description="Disordered" evidence="3">
    <location>
        <begin position="1"/>
        <end position="20"/>
    </location>
</feature>
<protein>
    <submittedName>
        <fullName evidence="4">Esterase</fullName>
    </submittedName>
</protein>
<evidence type="ECO:0000256" key="1">
    <source>
        <dbReference type="ARBA" id="ARBA00022729"/>
    </source>
</evidence>
<dbReference type="InterPro" id="IPR029058">
    <property type="entry name" value="AB_hydrolase_fold"/>
</dbReference>
<gene>
    <name evidence="4" type="ORF">EEB11_07525</name>
</gene>
<dbReference type="Pfam" id="PF10503">
    <property type="entry name" value="Esterase_PHB"/>
    <property type="match status" value="1"/>
</dbReference>
<dbReference type="SUPFAM" id="SSF53474">
    <property type="entry name" value="alpha/beta-Hydrolases"/>
    <property type="match status" value="1"/>
</dbReference>
<feature type="region of interest" description="Disordered" evidence="3">
    <location>
        <begin position="322"/>
        <end position="347"/>
    </location>
</feature>
<reference evidence="4 5" key="1">
    <citation type="submission" date="2018-11" db="EMBL/GenBank/DDBJ databases">
        <title>Tabrizicola sp. isolated from sediment of alpine lake.</title>
        <authorList>
            <person name="Liu Z."/>
        </authorList>
    </citation>
    <scope>NUCLEOTIDE SEQUENCE [LARGE SCALE GENOMIC DNA]</scope>
    <source>
        <strain evidence="4 5">DRYC-M-16</strain>
    </source>
</reference>
<comment type="caution">
    <text evidence="4">The sequence shown here is derived from an EMBL/GenBank/DDBJ whole genome shotgun (WGS) entry which is preliminary data.</text>
</comment>
<sequence>MTKSFMRGMSRASALTRSGKLTEATALIQSLMHGNAAPADPPGEGSGQANLADKDVIEGTFTPVGEAAPKPAAKPAPKRAARSRGKSLSETLRTIAMGGMPQMGNAQSAPPDVPEGAQLLLLSHTGTQGSRDYLLYVPAKKTKTPMPLIVMLHGCTQSPEDFATGTDMNALAEEAGYLVAWPAQPQGANAQKCWNWFRPDDQERDRGEPAVLAGIIRDILRDHPADAGRVYVAGLSAGGAAAAIMGAAYPDLVAAVGVHSGLPVGGAQDMMSAFSAMRSGSAGKKQANAVPTIVLHGLADSTVHPDNGTAVIAQAIKPHKGLKKVRSSGTSDGGRSYRHTRHDDKTGRSIAEHWEIDGAGHAWSGGQAGGSYTDPTGPDASREMLRFFAQHRQG</sequence>
<dbReference type="EMBL" id="RPEM01000004">
    <property type="protein sequence ID" value="TGD43826.1"/>
    <property type="molecule type" value="Genomic_DNA"/>
</dbReference>
<dbReference type="InterPro" id="IPR010126">
    <property type="entry name" value="Esterase_phb"/>
</dbReference>
<evidence type="ECO:0000313" key="4">
    <source>
        <dbReference type="EMBL" id="TGD43826.1"/>
    </source>
</evidence>
<dbReference type="PANTHER" id="PTHR43037:SF1">
    <property type="entry name" value="BLL1128 PROTEIN"/>
    <property type="match status" value="1"/>
</dbReference>
<dbReference type="PANTHER" id="PTHR43037">
    <property type="entry name" value="UNNAMED PRODUCT-RELATED"/>
    <property type="match status" value="1"/>
</dbReference>
<dbReference type="Gene3D" id="3.40.50.1820">
    <property type="entry name" value="alpha/beta hydrolase"/>
    <property type="match status" value="1"/>
</dbReference>
<keyword evidence="1" id="KW-0732">Signal</keyword>
<keyword evidence="2" id="KW-0378">Hydrolase</keyword>
<evidence type="ECO:0000313" key="5">
    <source>
        <dbReference type="Proteomes" id="UP000297741"/>
    </source>
</evidence>
<accession>A0ABY2KP60</accession>
<dbReference type="NCBIfam" id="TIGR01840">
    <property type="entry name" value="esterase_phb"/>
    <property type="match status" value="1"/>
</dbReference>
<name>A0ABY2KP60_9RHOB</name>
<proteinExistence type="predicted"/>
<feature type="region of interest" description="Disordered" evidence="3">
    <location>
        <begin position="62"/>
        <end position="88"/>
    </location>
</feature>
<keyword evidence="5" id="KW-1185">Reference proteome</keyword>
<dbReference type="InterPro" id="IPR050955">
    <property type="entry name" value="Plant_Biomass_Hydrol_Est"/>
</dbReference>
<organism evidence="4 5">
    <name type="scientific">Pseudotabrizicola sediminis</name>
    <dbReference type="NCBI Taxonomy" id="2486418"/>
    <lineage>
        <taxon>Bacteria</taxon>
        <taxon>Pseudomonadati</taxon>
        <taxon>Pseudomonadota</taxon>
        <taxon>Alphaproteobacteria</taxon>
        <taxon>Rhodobacterales</taxon>
        <taxon>Paracoccaceae</taxon>
        <taxon>Pseudotabrizicola</taxon>
    </lineage>
</organism>
<evidence type="ECO:0000256" key="3">
    <source>
        <dbReference type="SAM" id="MobiDB-lite"/>
    </source>
</evidence>
<dbReference type="RefSeq" id="WP_135429868.1">
    <property type="nucleotide sequence ID" value="NZ_RPEM01000004.1"/>
</dbReference>
<feature type="compositionally biased region" description="Basic residues" evidence="3">
    <location>
        <begin position="76"/>
        <end position="85"/>
    </location>
</feature>
<feature type="region of interest" description="Disordered" evidence="3">
    <location>
        <begin position="360"/>
        <end position="380"/>
    </location>
</feature>